<name>A0A1V4IZ97_9CLOT</name>
<organism evidence="8 9">
    <name type="scientific">Clostridium oryzae</name>
    <dbReference type="NCBI Taxonomy" id="1450648"/>
    <lineage>
        <taxon>Bacteria</taxon>
        <taxon>Bacillati</taxon>
        <taxon>Bacillota</taxon>
        <taxon>Clostridia</taxon>
        <taxon>Eubacteriales</taxon>
        <taxon>Clostridiaceae</taxon>
        <taxon>Clostridium</taxon>
    </lineage>
</organism>
<keyword evidence="5 6" id="KW-0472">Membrane</keyword>
<gene>
    <name evidence="8" type="ORF">CLORY_01040</name>
</gene>
<evidence type="ECO:0000313" key="9">
    <source>
        <dbReference type="Proteomes" id="UP000190080"/>
    </source>
</evidence>
<dbReference type="PIRSF" id="PIRSF006483">
    <property type="entry name" value="Membrane_protein_YitT"/>
    <property type="match status" value="1"/>
</dbReference>
<dbReference type="Pfam" id="PF10035">
    <property type="entry name" value="DUF2179"/>
    <property type="match status" value="1"/>
</dbReference>
<dbReference type="InterPro" id="IPR003740">
    <property type="entry name" value="YitT"/>
</dbReference>
<dbReference type="GO" id="GO:0005886">
    <property type="term" value="C:plasma membrane"/>
    <property type="evidence" value="ECO:0007669"/>
    <property type="project" value="UniProtKB-SubCell"/>
</dbReference>
<sequence length="284" mass="31084">MKKRISEYMMITLGVFLVAFSIEYFMAPNNIAAGGVTGIAIILNSIEPKLSIGLITLVLNILLFILAFVAIDGKFGAKTIYASLSLSGILWVMDAFAKPKAGITSDLMLAAIFGTLISAIGMAIVFNMNASTGGTDILAKMINKFFNVDIGKSLLIVDFLITIFSIAVFGVEAGLYALLTVIISGFIVDYAIDGFNVCKQVIIITQKEAEISEFIIKELDRSFTRLYGKGGYKSSEACIIYTILSRKEYIELRNYIKQVDKRAFVAVNDSHEVLGEGFKDLQEI</sequence>
<evidence type="ECO:0000313" key="8">
    <source>
        <dbReference type="EMBL" id="OPJ65104.1"/>
    </source>
</evidence>
<dbReference type="RefSeq" id="WP_079421625.1">
    <property type="nucleotide sequence ID" value="NZ_MZGV01000001.1"/>
</dbReference>
<dbReference type="Proteomes" id="UP000190080">
    <property type="component" value="Unassembled WGS sequence"/>
</dbReference>
<dbReference type="InterPro" id="IPR019264">
    <property type="entry name" value="DUF2179"/>
</dbReference>
<keyword evidence="3 6" id="KW-0812">Transmembrane</keyword>
<dbReference type="OrthoDB" id="9779786at2"/>
<proteinExistence type="predicted"/>
<dbReference type="CDD" id="cd16380">
    <property type="entry name" value="YitT_C"/>
    <property type="match status" value="1"/>
</dbReference>
<dbReference type="EMBL" id="MZGV01000001">
    <property type="protein sequence ID" value="OPJ65104.1"/>
    <property type="molecule type" value="Genomic_DNA"/>
</dbReference>
<keyword evidence="4 6" id="KW-1133">Transmembrane helix</keyword>
<feature type="transmembrane region" description="Helical" evidence="6">
    <location>
        <begin position="175"/>
        <end position="192"/>
    </location>
</feature>
<dbReference type="Gene3D" id="3.30.70.120">
    <property type="match status" value="1"/>
</dbReference>
<accession>A0A1V4IZ97</accession>
<dbReference type="InterPro" id="IPR051461">
    <property type="entry name" value="UPF0750_membrane"/>
</dbReference>
<comment type="subcellular location">
    <subcellularLocation>
        <location evidence="1">Cell membrane</location>
        <topology evidence="1">Multi-pass membrane protein</topology>
    </subcellularLocation>
</comment>
<evidence type="ECO:0000256" key="1">
    <source>
        <dbReference type="ARBA" id="ARBA00004651"/>
    </source>
</evidence>
<evidence type="ECO:0000256" key="3">
    <source>
        <dbReference type="ARBA" id="ARBA00022692"/>
    </source>
</evidence>
<evidence type="ECO:0000259" key="7">
    <source>
        <dbReference type="Pfam" id="PF10035"/>
    </source>
</evidence>
<feature type="transmembrane region" description="Helical" evidence="6">
    <location>
        <begin position="50"/>
        <end position="71"/>
    </location>
</feature>
<evidence type="ECO:0000256" key="4">
    <source>
        <dbReference type="ARBA" id="ARBA00022989"/>
    </source>
</evidence>
<evidence type="ECO:0000256" key="5">
    <source>
        <dbReference type="ARBA" id="ARBA00023136"/>
    </source>
</evidence>
<dbReference type="InterPro" id="IPR015867">
    <property type="entry name" value="N-reg_PII/ATP_PRibTrfase_C"/>
</dbReference>
<feature type="domain" description="DUF2179" evidence="7">
    <location>
        <begin position="221"/>
        <end position="275"/>
    </location>
</feature>
<dbReference type="PANTHER" id="PTHR33545:SF9">
    <property type="entry name" value="UPF0750 MEMBRANE PROTEIN YITE"/>
    <property type="match status" value="1"/>
</dbReference>
<feature type="transmembrane region" description="Helical" evidence="6">
    <location>
        <begin position="109"/>
        <end position="129"/>
    </location>
</feature>
<feature type="transmembrane region" description="Helical" evidence="6">
    <location>
        <begin position="80"/>
        <end position="97"/>
    </location>
</feature>
<protein>
    <recommendedName>
        <fullName evidence="7">DUF2179 domain-containing protein</fullName>
    </recommendedName>
</protein>
<evidence type="ECO:0000256" key="6">
    <source>
        <dbReference type="SAM" id="Phobius"/>
    </source>
</evidence>
<reference evidence="8 9" key="1">
    <citation type="submission" date="2017-03" db="EMBL/GenBank/DDBJ databases">
        <title>Genome sequence of Clostridium oryzae DSM 28571.</title>
        <authorList>
            <person name="Poehlein A."/>
            <person name="Daniel R."/>
        </authorList>
    </citation>
    <scope>NUCLEOTIDE SEQUENCE [LARGE SCALE GENOMIC DNA]</scope>
    <source>
        <strain evidence="8 9">DSM 28571</strain>
    </source>
</reference>
<dbReference type="AlphaFoldDB" id="A0A1V4IZ97"/>
<evidence type="ECO:0000256" key="2">
    <source>
        <dbReference type="ARBA" id="ARBA00022475"/>
    </source>
</evidence>
<keyword evidence="2" id="KW-1003">Cell membrane</keyword>
<dbReference type="PANTHER" id="PTHR33545">
    <property type="entry name" value="UPF0750 MEMBRANE PROTEIN YITT-RELATED"/>
    <property type="match status" value="1"/>
</dbReference>
<dbReference type="STRING" id="1450648.CLORY_01040"/>
<comment type="caution">
    <text evidence="8">The sequence shown here is derived from an EMBL/GenBank/DDBJ whole genome shotgun (WGS) entry which is preliminary data.</text>
</comment>
<dbReference type="Pfam" id="PF02588">
    <property type="entry name" value="YitT_membrane"/>
    <property type="match status" value="1"/>
</dbReference>
<feature type="transmembrane region" description="Helical" evidence="6">
    <location>
        <begin position="150"/>
        <end position="169"/>
    </location>
</feature>
<keyword evidence="9" id="KW-1185">Reference proteome</keyword>